<sequence length="99" mass="11320">MFRSSRKVKPQGQYNDLSSSSDSEGISSLAYVLRGSKKSKISRIFDNKEIEFIEKRFNDTARVIFQVGAPSIKQTFITLSAPHVYSHIRYCNLHPHNIT</sequence>
<organism evidence="2 3">
    <name type="scientific">Orchesella dallaii</name>
    <dbReference type="NCBI Taxonomy" id="48710"/>
    <lineage>
        <taxon>Eukaryota</taxon>
        <taxon>Metazoa</taxon>
        <taxon>Ecdysozoa</taxon>
        <taxon>Arthropoda</taxon>
        <taxon>Hexapoda</taxon>
        <taxon>Collembola</taxon>
        <taxon>Entomobryomorpha</taxon>
        <taxon>Entomobryoidea</taxon>
        <taxon>Orchesellidae</taxon>
        <taxon>Orchesellinae</taxon>
        <taxon>Orchesella</taxon>
    </lineage>
</organism>
<name>A0ABP1PKC2_9HEXA</name>
<keyword evidence="3" id="KW-1185">Reference proteome</keyword>
<comment type="caution">
    <text evidence="2">The sequence shown here is derived from an EMBL/GenBank/DDBJ whole genome shotgun (WGS) entry which is preliminary data.</text>
</comment>
<evidence type="ECO:0000313" key="3">
    <source>
        <dbReference type="Proteomes" id="UP001642540"/>
    </source>
</evidence>
<gene>
    <name evidence="2" type="ORF">ODALV1_LOCUS994</name>
</gene>
<protein>
    <submittedName>
        <fullName evidence="2">Uncharacterized protein</fullName>
    </submittedName>
</protein>
<evidence type="ECO:0000256" key="1">
    <source>
        <dbReference type="SAM" id="MobiDB-lite"/>
    </source>
</evidence>
<reference evidence="2 3" key="1">
    <citation type="submission" date="2024-08" db="EMBL/GenBank/DDBJ databases">
        <authorList>
            <person name="Cucini C."/>
            <person name="Frati F."/>
        </authorList>
    </citation>
    <scope>NUCLEOTIDE SEQUENCE [LARGE SCALE GENOMIC DNA]</scope>
</reference>
<accession>A0ABP1PKC2</accession>
<feature type="region of interest" description="Disordered" evidence="1">
    <location>
        <begin position="1"/>
        <end position="25"/>
    </location>
</feature>
<proteinExistence type="predicted"/>
<dbReference type="Proteomes" id="UP001642540">
    <property type="component" value="Unassembled WGS sequence"/>
</dbReference>
<evidence type="ECO:0000313" key="2">
    <source>
        <dbReference type="EMBL" id="CAL8069926.1"/>
    </source>
</evidence>
<dbReference type="EMBL" id="CAXLJM020000004">
    <property type="protein sequence ID" value="CAL8069926.1"/>
    <property type="molecule type" value="Genomic_DNA"/>
</dbReference>